<dbReference type="Proteomes" id="UP000253628">
    <property type="component" value="Unassembled WGS sequence"/>
</dbReference>
<protein>
    <submittedName>
        <fullName evidence="2">VIT1/CCC1 family predicted Fe2+/Mn2+ transporter</fullName>
    </submittedName>
</protein>
<gene>
    <name evidence="2" type="ORF">DFR37_11060</name>
</gene>
<keyword evidence="1" id="KW-0472">Membrane</keyword>
<feature type="transmembrane region" description="Helical" evidence="1">
    <location>
        <begin position="86"/>
        <end position="111"/>
    </location>
</feature>
<proteinExistence type="predicted"/>
<feature type="transmembrane region" description="Helical" evidence="1">
    <location>
        <begin position="117"/>
        <end position="138"/>
    </location>
</feature>
<evidence type="ECO:0000256" key="1">
    <source>
        <dbReference type="SAM" id="Phobius"/>
    </source>
</evidence>
<organism evidence="2 3">
    <name type="scientific">Eoetvoesiella caeni</name>
    <dbReference type="NCBI Taxonomy" id="645616"/>
    <lineage>
        <taxon>Bacteria</taxon>
        <taxon>Pseudomonadati</taxon>
        <taxon>Pseudomonadota</taxon>
        <taxon>Betaproteobacteria</taxon>
        <taxon>Burkholderiales</taxon>
        <taxon>Alcaligenaceae</taxon>
        <taxon>Eoetvoesiella</taxon>
    </lineage>
</organism>
<comment type="caution">
    <text evidence="2">The sequence shown here is derived from an EMBL/GenBank/DDBJ whole genome shotgun (WGS) entry which is preliminary data.</text>
</comment>
<feature type="transmembrane region" description="Helical" evidence="1">
    <location>
        <begin position="34"/>
        <end position="58"/>
    </location>
</feature>
<reference evidence="2 3" key="1">
    <citation type="submission" date="2018-06" db="EMBL/GenBank/DDBJ databases">
        <title>Genomic Encyclopedia of Type Strains, Phase IV (KMG-IV): sequencing the most valuable type-strain genomes for metagenomic binning, comparative biology and taxonomic classification.</title>
        <authorList>
            <person name="Goeker M."/>
        </authorList>
    </citation>
    <scope>NUCLEOTIDE SEQUENCE [LARGE SCALE GENOMIC DNA]</scope>
    <source>
        <strain evidence="2 3">DSM 25520</strain>
    </source>
</reference>
<name>A0A366H5A9_9BURK</name>
<evidence type="ECO:0000313" key="3">
    <source>
        <dbReference type="Proteomes" id="UP000253628"/>
    </source>
</evidence>
<evidence type="ECO:0000313" key="2">
    <source>
        <dbReference type="EMBL" id="RBP37111.1"/>
    </source>
</evidence>
<dbReference type="AlphaFoldDB" id="A0A366H5A9"/>
<dbReference type="OrthoDB" id="4733070at2"/>
<feature type="transmembrane region" description="Helical" evidence="1">
    <location>
        <begin position="145"/>
        <end position="168"/>
    </location>
</feature>
<sequence length="169" mass="17375">MLPVALGLSDGILNTLMLAANRLQGDVVPVTLSLAFRIAAASAVESAFMLFVAGYAQLRGELVHADRQLNVLVRGRMARTRQGRAALLEAAFMALVAGMCSFVGAGAPLFFAAATGVSGYPVLAVTVVSLGVLGISIARAAHGRPIVWAAAMLAGGFVVTVIGVYLHIV</sequence>
<dbReference type="RefSeq" id="WP_113934316.1">
    <property type="nucleotide sequence ID" value="NZ_JACCEU010000003.1"/>
</dbReference>
<accession>A0A366H5A9</accession>
<dbReference type="EMBL" id="QNRQ01000010">
    <property type="protein sequence ID" value="RBP37111.1"/>
    <property type="molecule type" value="Genomic_DNA"/>
</dbReference>
<keyword evidence="1" id="KW-1133">Transmembrane helix</keyword>
<keyword evidence="3" id="KW-1185">Reference proteome</keyword>
<keyword evidence="1" id="KW-0812">Transmembrane</keyword>